<evidence type="ECO:0000313" key="1">
    <source>
        <dbReference type="EMBL" id="RKF53338.1"/>
    </source>
</evidence>
<dbReference type="OrthoDB" id="5152741at2759"/>
<dbReference type="Proteomes" id="UP000286134">
    <property type="component" value="Unassembled WGS sequence"/>
</dbReference>
<accession>A0A420H7D3</accession>
<gene>
    <name evidence="1" type="ORF">OnM2_106033</name>
</gene>
<organism evidence="1 2">
    <name type="scientific">Erysiphe neolycopersici</name>
    <dbReference type="NCBI Taxonomy" id="212602"/>
    <lineage>
        <taxon>Eukaryota</taxon>
        <taxon>Fungi</taxon>
        <taxon>Dikarya</taxon>
        <taxon>Ascomycota</taxon>
        <taxon>Pezizomycotina</taxon>
        <taxon>Leotiomycetes</taxon>
        <taxon>Erysiphales</taxon>
        <taxon>Erysiphaceae</taxon>
        <taxon>Erysiphe</taxon>
    </lineage>
</organism>
<keyword evidence="2" id="KW-1185">Reference proteome</keyword>
<evidence type="ECO:0000313" key="2">
    <source>
        <dbReference type="Proteomes" id="UP000286134"/>
    </source>
</evidence>
<reference evidence="1 2" key="1">
    <citation type="journal article" date="2018" name="BMC Genomics">
        <title>Comparative genome analyses reveal sequence features reflecting distinct modes of host-adaptation between dicot and monocot powdery mildew.</title>
        <authorList>
            <person name="Wu Y."/>
            <person name="Ma X."/>
            <person name="Pan Z."/>
            <person name="Kale S.D."/>
            <person name="Song Y."/>
            <person name="King H."/>
            <person name="Zhang Q."/>
            <person name="Presley C."/>
            <person name="Deng X."/>
            <person name="Wei C.I."/>
            <person name="Xiao S."/>
        </authorList>
    </citation>
    <scope>NUCLEOTIDE SEQUENCE [LARGE SCALE GENOMIC DNA]</scope>
    <source>
        <strain evidence="1">UMSG2</strain>
    </source>
</reference>
<comment type="caution">
    <text evidence="1">The sequence shown here is derived from an EMBL/GenBank/DDBJ whole genome shotgun (WGS) entry which is preliminary data.</text>
</comment>
<feature type="non-terminal residue" evidence="1">
    <location>
        <position position="162"/>
    </location>
</feature>
<proteinExistence type="predicted"/>
<dbReference type="STRING" id="212602.A0A420H7D3"/>
<name>A0A420H7D3_9PEZI</name>
<dbReference type="EMBL" id="MCFK01010632">
    <property type="protein sequence ID" value="RKF53338.1"/>
    <property type="molecule type" value="Genomic_DNA"/>
</dbReference>
<protein>
    <submittedName>
        <fullName evidence="1">Uncharacterized protein</fullName>
    </submittedName>
</protein>
<dbReference type="AlphaFoldDB" id="A0A420H7D3"/>
<sequence length="162" mass="18755">MASREPMDQDSPEAQVPRLGVSVEQLQHLFAGVSAEELNQFTAHFKQWRQHNQPQSQSQPQPQASAMILHKRKEVVWPSWSGTPESFGFYLARLKAKIEEDLNMLGANRAICLSMIDTLPETKQYLVGHWFERGGDDGEFRWEDLLNHFRDQFEDRELKMAA</sequence>